<dbReference type="Gene3D" id="3.40.50.2300">
    <property type="match status" value="2"/>
</dbReference>
<dbReference type="GO" id="GO:0003677">
    <property type="term" value="F:DNA binding"/>
    <property type="evidence" value="ECO:0007669"/>
    <property type="project" value="UniProtKB-KW"/>
</dbReference>
<proteinExistence type="predicted"/>
<comment type="caution">
    <text evidence="6">The sequence shown here is derived from an EMBL/GenBank/DDBJ whole genome shotgun (WGS) entry which is preliminary data.</text>
</comment>
<dbReference type="SUPFAM" id="SSF53822">
    <property type="entry name" value="Periplasmic binding protein-like I"/>
    <property type="match status" value="1"/>
</dbReference>
<protein>
    <submittedName>
        <fullName evidence="6">LacI family DNA-binding transcriptional regulator</fullName>
    </submittedName>
</protein>
<evidence type="ECO:0000256" key="3">
    <source>
        <dbReference type="ARBA" id="ARBA00023163"/>
    </source>
</evidence>
<dbReference type="SMART" id="SM00354">
    <property type="entry name" value="HTH_LACI"/>
    <property type="match status" value="1"/>
</dbReference>
<evidence type="ECO:0000256" key="2">
    <source>
        <dbReference type="ARBA" id="ARBA00023125"/>
    </source>
</evidence>
<keyword evidence="1" id="KW-0805">Transcription regulation</keyword>
<evidence type="ECO:0000256" key="4">
    <source>
        <dbReference type="SAM" id="MobiDB-lite"/>
    </source>
</evidence>
<gene>
    <name evidence="6" type="ORF">GCM10025780_35360</name>
</gene>
<dbReference type="InterPro" id="IPR010982">
    <property type="entry name" value="Lambda_DNA-bd_dom_sf"/>
</dbReference>
<reference evidence="7" key="1">
    <citation type="journal article" date="2019" name="Int. J. Syst. Evol. Microbiol.">
        <title>The Global Catalogue of Microorganisms (GCM) 10K type strain sequencing project: providing services to taxonomists for standard genome sequencing and annotation.</title>
        <authorList>
            <consortium name="The Broad Institute Genomics Platform"/>
            <consortium name="The Broad Institute Genome Sequencing Center for Infectious Disease"/>
            <person name="Wu L."/>
            <person name="Ma J."/>
        </authorList>
    </citation>
    <scope>NUCLEOTIDE SEQUENCE [LARGE SCALE GENOMIC DNA]</scope>
    <source>
        <strain evidence="7">JCM 18956</strain>
    </source>
</reference>
<organism evidence="6 7">
    <name type="scientific">Frondihabitans cladoniiphilus</name>
    <dbReference type="NCBI Taxonomy" id="715785"/>
    <lineage>
        <taxon>Bacteria</taxon>
        <taxon>Bacillati</taxon>
        <taxon>Actinomycetota</taxon>
        <taxon>Actinomycetes</taxon>
        <taxon>Micrococcales</taxon>
        <taxon>Microbacteriaceae</taxon>
        <taxon>Frondihabitans</taxon>
    </lineage>
</organism>
<dbReference type="PROSITE" id="PS50932">
    <property type="entry name" value="HTH_LACI_2"/>
    <property type="match status" value="1"/>
</dbReference>
<evidence type="ECO:0000313" key="6">
    <source>
        <dbReference type="EMBL" id="GAA4685816.1"/>
    </source>
</evidence>
<dbReference type="InterPro" id="IPR000843">
    <property type="entry name" value="HTH_LacI"/>
</dbReference>
<dbReference type="InterPro" id="IPR028082">
    <property type="entry name" value="Peripla_BP_I"/>
</dbReference>
<feature type="region of interest" description="Disordered" evidence="4">
    <location>
        <begin position="325"/>
        <end position="379"/>
    </location>
</feature>
<dbReference type="Pfam" id="PF00356">
    <property type="entry name" value="LacI"/>
    <property type="match status" value="1"/>
</dbReference>
<dbReference type="CDD" id="cd01392">
    <property type="entry name" value="HTH_LacI"/>
    <property type="match status" value="1"/>
</dbReference>
<keyword evidence="7" id="KW-1185">Reference proteome</keyword>
<keyword evidence="3" id="KW-0804">Transcription</keyword>
<evidence type="ECO:0000256" key="1">
    <source>
        <dbReference type="ARBA" id="ARBA00023015"/>
    </source>
</evidence>
<dbReference type="EMBL" id="BAABLM010000011">
    <property type="protein sequence ID" value="GAA4685816.1"/>
    <property type="molecule type" value="Genomic_DNA"/>
</dbReference>
<dbReference type="InterPro" id="IPR025997">
    <property type="entry name" value="SBP_2_dom"/>
</dbReference>
<evidence type="ECO:0000313" key="7">
    <source>
        <dbReference type="Proteomes" id="UP001501295"/>
    </source>
</evidence>
<dbReference type="Proteomes" id="UP001501295">
    <property type="component" value="Unassembled WGS sequence"/>
</dbReference>
<dbReference type="PANTHER" id="PTHR30146">
    <property type="entry name" value="LACI-RELATED TRANSCRIPTIONAL REPRESSOR"/>
    <property type="match status" value="1"/>
</dbReference>
<name>A0ABP8WBT8_9MICO</name>
<feature type="compositionally biased region" description="Basic and acidic residues" evidence="4">
    <location>
        <begin position="325"/>
        <end position="344"/>
    </location>
</feature>
<keyword evidence="2 6" id="KW-0238">DNA-binding</keyword>
<accession>A0ABP8WBT8</accession>
<evidence type="ECO:0000259" key="5">
    <source>
        <dbReference type="PROSITE" id="PS50932"/>
    </source>
</evidence>
<dbReference type="CDD" id="cd06267">
    <property type="entry name" value="PBP1_LacI_sugar_binding-like"/>
    <property type="match status" value="1"/>
</dbReference>
<feature type="domain" description="HTH lacI-type" evidence="5">
    <location>
        <begin position="13"/>
        <end position="67"/>
    </location>
</feature>
<sequence length="379" mass="39845">MPDPAPASPRAHATLANVAERAGVSLKTASRAVNGERHVAEETRNRVMRAADDLGFQLNGLASLLKRGIRSDFVGLVTGDLANPFYSQLAKGVERELRTAGLTLVVSSSDESGARERALVDELVARQVRALLVVSTLESNASLAAAQQRGIPVVFVDRPPTDLAADSVVLDNRAGAAAAVRHLQRHGHSRIGFIGDFDRLPTHRQRLDGYLDAVEGAGGAGGRDGTETRMLVRENSHDAESARRAATELLGLEDPPTALFTSNNRVTIGALSALREAGLTTALVGFDDFDLADVLGVTVVAHDPVDMGVRAARLALDALAERGALHGGERPAERSGERPGERSAEGSTVRGGGTASLVLPTTLVPRGSGEVPPGTSWRR</sequence>
<dbReference type="PANTHER" id="PTHR30146:SF109">
    <property type="entry name" value="HTH-TYPE TRANSCRIPTIONAL REGULATOR GALS"/>
    <property type="match status" value="1"/>
</dbReference>
<dbReference type="SUPFAM" id="SSF47413">
    <property type="entry name" value="lambda repressor-like DNA-binding domains"/>
    <property type="match status" value="1"/>
</dbReference>
<dbReference type="Pfam" id="PF13407">
    <property type="entry name" value="Peripla_BP_4"/>
    <property type="match status" value="1"/>
</dbReference>
<dbReference type="Gene3D" id="1.10.260.40">
    <property type="entry name" value="lambda repressor-like DNA-binding domains"/>
    <property type="match status" value="1"/>
</dbReference>